<feature type="compositionally biased region" description="Basic and acidic residues" evidence="1">
    <location>
        <begin position="84"/>
        <end position="95"/>
    </location>
</feature>
<protein>
    <submittedName>
        <fullName evidence="3">Uncharacterized protein</fullName>
    </submittedName>
</protein>
<gene>
    <name evidence="3" type="ORF">BH747_02320</name>
</gene>
<feature type="compositionally biased region" description="Acidic residues" evidence="1">
    <location>
        <begin position="67"/>
        <end position="76"/>
    </location>
</feature>
<evidence type="ECO:0000256" key="1">
    <source>
        <dbReference type="SAM" id="MobiDB-lite"/>
    </source>
</evidence>
<dbReference type="AlphaFoldDB" id="A0A1V8YDZ7"/>
<organism evidence="3 4">
    <name type="scientific">Enterococcus villorum</name>
    <dbReference type="NCBI Taxonomy" id="112904"/>
    <lineage>
        <taxon>Bacteria</taxon>
        <taxon>Bacillati</taxon>
        <taxon>Bacillota</taxon>
        <taxon>Bacilli</taxon>
        <taxon>Lactobacillales</taxon>
        <taxon>Enterococcaceae</taxon>
        <taxon>Enterococcus</taxon>
    </lineage>
</organism>
<accession>A0A1V8YDZ7</accession>
<dbReference type="Proteomes" id="UP000192477">
    <property type="component" value="Unassembled WGS sequence"/>
</dbReference>
<feature type="chain" id="PRO_5013116782" evidence="2">
    <location>
        <begin position="22"/>
        <end position="979"/>
    </location>
</feature>
<dbReference type="SUPFAM" id="SSF52058">
    <property type="entry name" value="L domain-like"/>
    <property type="match status" value="1"/>
</dbReference>
<dbReference type="PANTHER" id="PTHR45752:SF187">
    <property type="entry name" value="LEUCINE-RICH REPEAT AND IQ DOMAIN-CONTAINING PROTEIN 4"/>
    <property type="match status" value="1"/>
</dbReference>
<name>A0A1V8YDZ7_9ENTE</name>
<dbReference type="InterPro" id="IPR032675">
    <property type="entry name" value="LRR_dom_sf"/>
</dbReference>
<comment type="caution">
    <text evidence="3">The sequence shown here is derived from an EMBL/GenBank/DDBJ whole genome shotgun (WGS) entry which is preliminary data.</text>
</comment>
<reference evidence="3 4" key="1">
    <citation type="journal article" date="2017" name="BMC Microbiol.">
        <title>Comparative genomics of Enterococcus spp. isolated from bovine feces.</title>
        <authorList>
            <person name="Beukers A.G."/>
            <person name="Zaheer R."/>
            <person name="Goji N."/>
            <person name="Amoako K.K."/>
            <person name="Chaves A.V."/>
            <person name="Ward M.P."/>
            <person name="McAllister T.A."/>
        </authorList>
    </citation>
    <scope>NUCLEOTIDE SEQUENCE [LARGE SCALE GENOMIC DNA]</scope>
    <source>
        <strain evidence="3 4">F1129D 143</strain>
    </source>
</reference>
<feature type="signal peptide" evidence="2">
    <location>
        <begin position="1"/>
        <end position="21"/>
    </location>
</feature>
<evidence type="ECO:0000313" key="3">
    <source>
        <dbReference type="EMBL" id="OQO70857.1"/>
    </source>
</evidence>
<dbReference type="Gene3D" id="3.80.10.10">
    <property type="entry name" value="Ribonuclease Inhibitor"/>
    <property type="match status" value="2"/>
</dbReference>
<dbReference type="InterPro" id="IPR001611">
    <property type="entry name" value="Leu-rich_rpt"/>
</dbReference>
<feature type="region of interest" description="Disordered" evidence="1">
    <location>
        <begin position="118"/>
        <end position="150"/>
    </location>
</feature>
<dbReference type="PROSITE" id="PS51450">
    <property type="entry name" value="LRR"/>
    <property type="match status" value="1"/>
</dbReference>
<evidence type="ECO:0000313" key="4">
    <source>
        <dbReference type="Proteomes" id="UP000192477"/>
    </source>
</evidence>
<dbReference type="InterPro" id="IPR050715">
    <property type="entry name" value="LRR-SigEffector_domain"/>
</dbReference>
<feature type="compositionally biased region" description="Acidic residues" evidence="1">
    <location>
        <begin position="118"/>
        <end position="131"/>
    </location>
</feature>
<feature type="compositionally biased region" description="Low complexity" evidence="1">
    <location>
        <begin position="55"/>
        <end position="66"/>
    </location>
</feature>
<dbReference type="OrthoDB" id="2307220at2"/>
<dbReference type="RefSeq" id="WP_081182106.1">
    <property type="nucleotide sequence ID" value="NZ_MJEA01000002.1"/>
</dbReference>
<proteinExistence type="predicted"/>
<dbReference type="EMBL" id="MJEA01000002">
    <property type="protein sequence ID" value="OQO70857.1"/>
    <property type="molecule type" value="Genomic_DNA"/>
</dbReference>
<evidence type="ECO:0000256" key="2">
    <source>
        <dbReference type="SAM" id="SignalP"/>
    </source>
</evidence>
<dbReference type="STRING" id="112904.BH747_02320"/>
<dbReference type="PANTHER" id="PTHR45752">
    <property type="entry name" value="LEUCINE-RICH REPEAT-CONTAINING"/>
    <property type="match status" value="1"/>
</dbReference>
<keyword evidence="2" id="KW-0732">Signal</keyword>
<feature type="region of interest" description="Disordered" evidence="1">
    <location>
        <begin position="55"/>
        <end position="95"/>
    </location>
</feature>
<sequence length="979" mass="110993">MKKFYLYLCCIQLITPTIVQASEIFNELTEPEQTFVEKQEEEANAIEINTNDSETIETESSIPEETIQSEEDDSLETIENSSSIKEEKIEESTEPIVEEKNEYIEESTESTEETIEIIEEDTNETPTEDTNEIEKIPEEDQTSSTSETADLPDDTVITMSEALLKGIHDDVTLVDTDKITIGELKKVTRISHNGALFGIIDSLEGLQYAENLYYLSFGTTNDNDYDIDDLTPLSNLENLRRLDLPNTKVTDFRPLKKMAENIINNVPVTSTSDLYRPAINISTRIDTRQMKNQSFDPFNEFEAIKVNEDGETWDFDMPFYAYDGSRLETDGGDVNYIGSDRTARIGSNIDNVFQIKLKQEVTGLPNPNGDNPGALRFNVTYTSELRKPNSPFLQKIALRGILTEIDRETLEEKTTDFGILKEVYGYVGETLNTRNEYFEESKPVHEIFTGTLQRKASEEVIHYVDQAIDNGLSYVQFNYKNIRGQTLRPSVLHIRVANTDFTLPNVPVISGYGLISEPPEKIRLLAEGETLVVDYIYGQTIEITDPVLEQQIRRTLGIDDTLQITDYAMSSLETLEYDAGENGERIKNIGSLRYATNLKKLVLINQEIGSTLSSELAQSLNKLTHLDLSKNHGELFLSSTYYFANLTYLDISETSPTLYGSEAPEKLEVLKMRQMKKNSLILISSGRFTKLKRIDLSLNPTNVTNDFLPRLVTALKNNPLEYVDLSGNQLTDLSALSDIEDLRYIPAGSTPDFMSDRGWNFADQIFSTSQRIKASEEISIENIVKNKNSEAYLPKTSEVDFRIENNQIIWHIEFNEDGSLKNEKVVFQYKDYEDTNYSAEFTVELVAHLLKVEIPIEMKFGNYASAEKISSTEYKIKNHSEFPIEVTIEKLEETKENPLPLVEEVTEGIEGISLKAKLADKELNLASQNNHLGQLAPGSMFQFTLTGNYFAEVLEEKQFAYSFQFTFKESGDSIEETTG</sequence>